<dbReference type="RefSeq" id="WP_029054528.1">
    <property type="nucleotide sequence ID" value="NZ_CP015108.1"/>
</dbReference>
<evidence type="ECO:0000313" key="3">
    <source>
        <dbReference type="Proteomes" id="UP000192486"/>
    </source>
</evidence>
<organism evidence="2 3">
    <name type="scientific">Sporosarcina ureae</name>
    <dbReference type="NCBI Taxonomy" id="1571"/>
    <lineage>
        <taxon>Bacteria</taxon>
        <taxon>Bacillati</taxon>
        <taxon>Bacillota</taxon>
        <taxon>Bacilli</taxon>
        <taxon>Bacillales</taxon>
        <taxon>Caryophanaceae</taxon>
        <taxon>Sporosarcina</taxon>
    </lineage>
</organism>
<keyword evidence="1" id="KW-1133">Transmembrane helix</keyword>
<proteinExistence type="predicted"/>
<dbReference type="EMBL" id="CP015108">
    <property type="protein sequence ID" value="ARF12725.1"/>
    <property type="molecule type" value="Genomic_DNA"/>
</dbReference>
<feature type="transmembrane region" description="Helical" evidence="1">
    <location>
        <begin position="12"/>
        <end position="33"/>
    </location>
</feature>
<protein>
    <submittedName>
        <fullName evidence="2">Uncharacterized protein</fullName>
    </submittedName>
</protein>
<keyword evidence="1" id="KW-0472">Membrane</keyword>
<reference evidence="2 3" key="1">
    <citation type="submission" date="2016-04" db="EMBL/GenBank/DDBJ databases">
        <title>Comparative Genomics and Epigenetics of Sporosarcina ureae.</title>
        <authorList>
            <person name="Oliver A.S."/>
            <person name="Cooper K.K."/>
        </authorList>
    </citation>
    <scope>NUCLEOTIDE SEQUENCE [LARGE SCALE GENOMIC DNA]</scope>
    <source>
        <strain evidence="2 3">S204</strain>
    </source>
</reference>
<keyword evidence="3" id="KW-1185">Reference proteome</keyword>
<keyword evidence="1" id="KW-0812">Transmembrane</keyword>
<gene>
    <name evidence="2" type="ORF">SporoS204_00200</name>
</gene>
<dbReference type="Proteomes" id="UP000192486">
    <property type="component" value="Chromosome"/>
</dbReference>
<evidence type="ECO:0000313" key="2">
    <source>
        <dbReference type="EMBL" id="ARF12725.1"/>
    </source>
</evidence>
<sequence>MNEKGQSWPEAMLSLLVVMVIFGSLLPLADILTSSATEKKQAMIAAQTTYQAAILYKSSGQTTGHKTHEDLHYNWMVSDRQICVEYEIQQIENRKCVSL</sequence>
<accession>A0ABN4YRX1</accession>
<name>A0ABN4YRX1_SPOUR</name>
<evidence type="ECO:0000256" key="1">
    <source>
        <dbReference type="SAM" id="Phobius"/>
    </source>
</evidence>